<protein>
    <submittedName>
        <fullName evidence="1">Uncharacterized protein</fullName>
    </submittedName>
</protein>
<gene>
    <name evidence="1" type="ORF">LPTSP4_35730</name>
</gene>
<dbReference type="AlphaFoldDB" id="A0A2P2E567"/>
<evidence type="ECO:0000313" key="1">
    <source>
        <dbReference type="EMBL" id="GBF52035.1"/>
    </source>
</evidence>
<sequence length="162" mass="19407">MNFEFENTDDQDEEIPEFYDEDTRLYCALTYILFNLDDLEIATQLDEAFEKLTKSDGEFRKEYDDVIDSILVHLRKRFDFLDVFKQKFQNDDVKSILRRFEIQYFIDQIEQNSDSPFPNYALQFLEYASKDFHEAIDKADALLMEKEDYLIAALNNLENDND</sequence>
<dbReference type="Proteomes" id="UP000245133">
    <property type="component" value="Unassembled WGS sequence"/>
</dbReference>
<dbReference type="OrthoDB" id="9902488at2"/>
<comment type="caution">
    <text evidence="1">The sequence shown here is derived from an EMBL/GenBank/DDBJ whole genome shotgun (WGS) entry which is preliminary data.</text>
</comment>
<dbReference type="EMBL" id="BFBB01000009">
    <property type="protein sequence ID" value="GBF52035.1"/>
    <property type="molecule type" value="Genomic_DNA"/>
</dbReference>
<accession>A0A2P2E567</accession>
<proteinExistence type="predicted"/>
<dbReference type="RefSeq" id="WP_108978413.1">
    <property type="nucleotide sequence ID" value="NZ_BFBB01000009.1"/>
</dbReference>
<name>A0A2P2E567_9LEPT</name>
<reference evidence="1 2" key="1">
    <citation type="submission" date="2018-02" db="EMBL/GenBank/DDBJ databases">
        <title>Novel Leptospira species isolated from soil and water in Japan.</title>
        <authorList>
            <person name="Nakao R."/>
            <person name="Masuzawa T."/>
        </authorList>
    </citation>
    <scope>NUCLEOTIDE SEQUENCE [LARGE SCALE GENOMIC DNA]</scope>
    <source>
        <strain evidence="1 2">YH101</strain>
    </source>
</reference>
<keyword evidence="2" id="KW-1185">Reference proteome</keyword>
<evidence type="ECO:0000313" key="2">
    <source>
        <dbReference type="Proteomes" id="UP000245133"/>
    </source>
</evidence>
<organism evidence="1 2">
    <name type="scientific">Leptospira ryugenii</name>
    <dbReference type="NCBI Taxonomy" id="1917863"/>
    <lineage>
        <taxon>Bacteria</taxon>
        <taxon>Pseudomonadati</taxon>
        <taxon>Spirochaetota</taxon>
        <taxon>Spirochaetia</taxon>
        <taxon>Leptospirales</taxon>
        <taxon>Leptospiraceae</taxon>
        <taxon>Leptospira</taxon>
    </lineage>
</organism>